<dbReference type="EMBL" id="JAUIQD010000009">
    <property type="protein sequence ID" value="KAK3339849.1"/>
    <property type="molecule type" value="Genomic_DNA"/>
</dbReference>
<evidence type="ECO:0000313" key="2">
    <source>
        <dbReference type="EMBL" id="KAK3339849.1"/>
    </source>
</evidence>
<accession>A0AAJ0H5A2</accession>
<sequence>MPATMLASESGCCSDFKPRWLEHIIPTHNIKPHHGNLRRPPFPSHPKTPSFTKRKNPSLGQPDLFDALPSNMTLVHSILIRALNSIYLQAPHIALPDVQDFCRYILTFPQLSIIRMKKGISSLRWRRWWVIWRRG</sequence>
<protein>
    <submittedName>
        <fullName evidence="2">Uncharacterized protein</fullName>
    </submittedName>
</protein>
<feature type="region of interest" description="Disordered" evidence="1">
    <location>
        <begin position="31"/>
        <end position="60"/>
    </location>
</feature>
<dbReference type="AlphaFoldDB" id="A0AAJ0H5A2"/>
<organism evidence="2 3">
    <name type="scientific">Lasiosphaeria hispida</name>
    <dbReference type="NCBI Taxonomy" id="260671"/>
    <lineage>
        <taxon>Eukaryota</taxon>
        <taxon>Fungi</taxon>
        <taxon>Dikarya</taxon>
        <taxon>Ascomycota</taxon>
        <taxon>Pezizomycotina</taxon>
        <taxon>Sordariomycetes</taxon>
        <taxon>Sordariomycetidae</taxon>
        <taxon>Sordariales</taxon>
        <taxon>Lasiosphaeriaceae</taxon>
        <taxon>Lasiosphaeria</taxon>
    </lineage>
</organism>
<proteinExistence type="predicted"/>
<dbReference type="Proteomes" id="UP001275084">
    <property type="component" value="Unassembled WGS sequence"/>
</dbReference>
<comment type="caution">
    <text evidence="2">The sequence shown here is derived from an EMBL/GenBank/DDBJ whole genome shotgun (WGS) entry which is preliminary data.</text>
</comment>
<gene>
    <name evidence="2" type="ORF">B0T25DRAFT_560728</name>
</gene>
<reference evidence="2" key="1">
    <citation type="journal article" date="2023" name="Mol. Phylogenet. Evol.">
        <title>Genome-scale phylogeny and comparative genomics of the fungal order Sordariales.</title>
        <authorList>
            <person name="Hensen N."/>
            <person name="Bonometti L."/>
            <person name="Westerberg I."/>
            <person name="Brannstrom I.O."/>
            <person name="Guillou S."/>
            <person name="Cros-Aarteil S."/>
            <person name="Calhoun S."/>
            <person name="Haridas S."/>
            <person name="Kuo A."/>
            <person name="Mondo S."/>
            <person name="Pangilinan J."/>
            <person name="Riley R."/>
            <person name="LaButti K."/>
            <person name="Andreopoulos B."/>
            <person name="Lipzen A."/>
            <person name="Chen C."/>
            <person name="Yan M."/>
            <person name="Daum C."/>
            <person name="Ng V."/>
            <person name="Clum A."/>
            <person name="Steindorff A."/>
            <person name="Ohm R.A."/>
            <person name="Martin F."/>
            <person name="Silar P."/>
            <person name="Natvig D.O."/>
            <person name="Lalanne C."/>
            <person name="Gautier V."/>
            <person name="Ament-Velasquez S.L."/>
            <person name="Kruys A."/>
            <person name="Hutchinson M.I."/>
            <person name="Powell A.J."/>
            <person name="Barry K."/>
            <person name="Miller A.N."/>
            <person name="Grigoriev I.V."/>
            <person name="Debuchy R."/>
            <person name="Gladieux P."/>
            <person name="Hiltunen Thoren M."/>
            <person name="Johannesson H."/>
        </authorList>
    </citation>
    <scope>NUCLEOTIDE SEQUENCE</scope>
    <source>
        <strain evidence="2">CBS 955.72</strain>
    </source>
</reference>
<reference evidence="2" key="2">
    <citation type="submission" date="2023-06" db="EMBL/GenBank/DDBJ databases">
        <authorList>
            <consortium name="Lawrence Berkeley National Laboratory"/>
            <person name="Haridas S."/>
            <person name="Hensen N."/>
            <person name="Bonometti L."/>
            <person name="Westerberg I."/>
            <person name="Brannstrom I.O."/>
            <person name="Guillou S."/>
            <person name="Cros-Aarteil S."/>
            <person name="Calhoun S."/>
            <person name="Kuo A."/>
            <person name="Mondo S."/>
            <person name="Pangilinan J."/>
            <person name="Riley R."/>
            <person name="Labutti K."/>
            <person name="Andreopoulos B."/>
            <person name="Lipzen A."/>
            <person name="Chen C."/>
            <person name="Yanf M."/>
            <person name="Daum C."/>
            <person name="Ng V."/>
            <person name="Clum A."/>
            <person name="Steindorff A."/>
            <person name="Ohm R."/>
            <person name="Martin F."/>
            <person name="Silar P."/>
            <person name="Natvig D."/>
            <person name="Lalanne C."/>
            <person name="Gautier V."/>
            <person name="Ament-Velasquez S.L."/>
            <person name="Kruys A."/>
            <person name="Hutchinson M.I."/>
            <person name="Powell A.J."/>
            <person name="Barry K."/>
            <person name="Miller A.N."/>
            <person name="Grigoriev I.V."/>
            <person name="Debuchy R."/>
            <person name="Gladieux P."/>
            <person name="Thoren M.H."/>
            <person name="Johannesson H."/>
        </authorList>
    </citation>
    <scope>NUCLEOTIDE SEQUENCE</scope>
    <source>
        <strain evidence="2">CBS 955.72</strain>
    </source>
</reference>
<keyword evidence="3" id="KW-1185">Reference proteome</keyword>
<evidence type="ECO:0000313" key="3">
    <source>
        <dbReference type="Proteomes" id="UP001275084"/>
    </source>
</evidence>
<evidence type="ECO:0000256" key="1">
    <source>
        <dbReference type="SAM" id="MobiDB-lite"/>
    </source>
</evidence>
<name>A0AAJ0H5A2_9PEZI</name>